<reference evidence="6 7" key="1">
    <citation type="journal article" date="2020" name="Microbiol. Res.">
        <title>Flavobacterium pokkalii sp. nov., a novel plant growth promoting native rhizobacteria isolated from pokkali rice grown in coastal saline affected agricultural regions of southern India, Kerala.</title>
        <authorList>
            <person name="Menon R.R."/>
            <person name="Kumari S."/>
            <person name="Viver T."/>
            <person name="Rameshkumar N."/>
        </authorList>
    </citation>
    <scope>NUCLEOTIDE SEQUENCE [LARGE SCALE GENOMIC DNA]</scope>
    <source>
        <strain evidence="6 7">L1I52</strain>
    </source>
</reference>
<dbReference type="SUPFAM" id="SSF52467">
    <property type="entry name" value="DHS-like NAD/FAD-binding domain"/>
    <property type="match status" value="1"/>
</dbReference>
<comment type="similarity">
    <text evidence="3">Belongs to the sirtuin family. Class III subfamily.</text>
</comment>
<dbReference type="RefSeq" id="WP_055092726.1">
    <property type="nucleotide sequence ID" value="NZ_NASZ01000019.1"/>
</dbReference>
<evidence type="ECO:0000259" key="5">
    <source>
        <dbReference type="PROSITE" id="PS50305"/>
    </source>
</evidence>
<name>A0ABR7UU86_9FLAO</name>
<comment type="catalytic activity">
    <reaction evidence="3">
        <text>N(6)-acetyl-L-lysyl-[protein] + NAD(+) + H2O = 2''-O-acetyl-ADP-D-ribose + nicotinamide + L-lysyl-[protein]</text>
        <dbReference type="Rhea" id="RHEA:43636"/>
        <dbReference type="Rhea" id="RHEA-COMP:9752"/>
        <dbReference type="Rhea" id="RHEA-COMP:10731"/>
        <dbReference type="ChEBI" id="CHEBI:15377"/>
        <dbReference type="ChEBI" id="CHEBI:17154"/>
        <dbReference type="ChEBI" id="CHEBI:29969"/>
        <dbReference type="ChEBI" id="CHEBI:57540"/>
        <dbReference type="ChEBI" id="CHEBI:61930"/>
        <dbReference type="ChEBI" id="CHEBI:83767"/>
        <dbReference type="EC" id="2.3.1.286"/>
    </reaction>
</comment>
<dbReference type="PANTHER" id="PTHR11085:SF4">
    <property type="entry name" value="NAD-DEPENDENT PROTEIN DEACYLASE"/>
    <property type="match status" value="1"/>
</dbReference>
<dbReference type="Proteomes" id="UP000661715">
    <property type="component" value="Unassembled WGS sequence"/>
</dbReference>
<evidence type="ECO:0000256" key="1">
    <source>
        <dbReference type="ARBA" id="ARBA00022679"/>
    </source>
</evidence>
<dbReference type="EC" id="2.3.1.286" evidence="3"/>
<evidence type="ECO:0000256" key="2">
    <source>
        <dbReference type="ARBA" id="ARBA00023027"/>
    </source>
</evidence>
<evidence type="ECO:0000256" key="4">
    <source>
        <dbReference type="PROSITE-ProRule" id="PRU00236"/>
    </source>
</evidence>
<evidence type="ECO:0000313" key="7">
    <source>
        <dbReference type="Proteomes" id="UP000661715"/>
    </source>
</evidence>
<dbReference type="PANTHER" id="PTHR11085">
    <property type="entry name" value="NAD-DEPENDENT PROTEIN DEACYLASE SIRTUIN-5, MITOCHONDRIAL-RELATED"/>
    <property type="match status" value="1"/>
</dbReference>
<comment type="catalytic activity">
    <reaction evidence="3">
        <text>N(6)-succinyl-L-lysyl-[protein] + NAD(+) + H2O = 2''-O-succinyl-ADP-D-ribose + nicotinamide + L-lysyl-[protein]</text>
        <dbReference type="Rhea" id="RHEA:47668"/>
        <dbReference type="Rhea" id="RHEA-COMP:9752"/>
        <dbReference type="Rhea" id="RHEA-COMP:11877"/>
        <dbReference type="ChEBI" id="CHEBI:15377"/>
        <dbReference type="ChEBI" id="CHEBI:17154"/>
        <dbReference type="ChEBI" id="CHEBI:29969"/>
        <dbReference type="ChEBI" id="CHEBI:57540"/>
        <dbReference type="ChEBI" id="CHEBI:87830"/>
        <dbReference type="ChEBI" id="CHEBI:87832"/>
    </reaction>
</comment>
<dbReference type="InterPro" id="IPR026591">
    <property type="entry name" value="Sirtuin_cat_small_dom_sf"/>
</dbReference>
<dbReference type="InterPro" id="IPR029035">
    <property type="entry name" value="DHS-like_NAD/FAD-binding_dom"/>
</dbReference>
<keyword evidence="7" id="KW-1185">Reference proteome</keyword>
<comment type="caution">
    <text evidence="6">The sequence shown here is derived from an EMBL/GenBank/DDBJ whole genome shotgun (WGS) entry which is preliminary data.</text>
</comment>
<organism evidence="6 7">
    <name type="scientific">Flavobacterium pokkalii</name>
    <dbReference type="NCBI Taxonomy" id="1940408"/>
    <lineage>
        <taxon>Bacteria</taxon>
        <taxon>Pseudomonadati</taxon>
        <taxon>Bacteroidota</taxon>
        <taxon>Flavobacteriia</taxon>
        <taxon>Flavobacteriales</taxon>
        <taxon>Flavobacteriaceae</taxon>
        <taxon>Flavobacterium</taxon>
    </lineage>
</organism>
<comment type="function">
    <text evidence="3">NAD-dependent lysine deacetylase and desuccinylase that specifically removes acetyl and succinyl groups on target proteins. Modulates the activities of several proteins which are inactive in their acylated form.</text>
</comment>
<evidence type="ECO:0000313" key="6">
    <source>
        <dbReference type="EMBL" id="MBD0725947.1"/>
    </source>
</evidence>
<dbReference type="InterPro" id="IPR003000">
    <property type="entry name" value="Sirtuin"/>
</dbReference>
<accession>A0ABR7UU86</accession>
<feature type="binding site" evidence="3">
    <location>
        <position position="215"/>
    </location>
    <ligand>
        <name>NAD(+)</name>
        <dbReference type="ChEBI" id="CHEBI:57540"/>
    </ligand>
</feature>
<feature type="binding site" evidence="3">
    <location>
        <begin position="87"/>
        <end position="90"/>
    </location>
    <ligand>
        <name>NAD(+)</name>
        <dbReference type="ChEBI" id="CHEBI:57540"/>
    </ligand>
</feature>
<dbReference type="CDD" id="cd01412">
    <property type="entry name" value="SIRT5_Af1_CobB"/>
    <property type="match status" value="1"/>
</dbReference>
<feature type="active site" description="Proton acceptor" evidence="3">
    <location>
        <position position="105"/>
    </location>
</feature>
<comment type="domain">
    <text evidence="3">2 residues (Tyr-54 and Arg-57) present in a large hydrophobic pocket are probably involved in substrate specificity. They are important for desuccinylation activity, but dispensable for deacetylation activity.</text>
</comment>
<comment type="caution">
    <text evidence="3 4">Lacks conserved residue(s) required for the propagation of feature annotation.</text>
</comment>
<comment type="subcellular location">
    <subcellularLocation>
        <location evidence="3">Cytoplasm</location>
    </subcellularLocation>
</comment>
<feature type="binding site" evidence="3">
    <location>
        <position position="57"/>
    </location>
    <ligand>
        <name>substrate</name>
    </ligand>
</feature>
<keyword evidence="3" id="KW-0963">Cytoplasm</keyword>
<feature type="binding site" evidence="3">
    <location>
        <begin position="10"/>
        <end position="29"/>
    </location>
    <ligand>
        <name>NAD(+)</name>
        <dbReference type="ChEBI" id="CHEBI:57540"/>
    </ligand>
</feature>
<dbReference type="Gene3D" id="3.40.50.1220">
    <property type="entry name" value="TPP-binding domain"/>
    <property type="match status" value="1"/>
</dbReference>
<protein>
    <recommendedName>
        <fullName evidence="3">NAD-dependent protein deacylase</fullName>
        <ecNumber evidence="3">2.3.1.286</ecNumber>
    </recommendedName>
    <alternativeName>
        <fullName evidence="3">Regulatory protein SIR2 homolog</fullName>
    </alternativeName>
</protein>
<dbReference type="Pfam" id="PF02146">
    <property type="entry name" value="SIR2"/>
    <property type="match status" value="1"/>
</dbReference>
<feature type="domain" description="Deacetylase sirtuin-type" evidence="5">
    <location>
        <begin position="1"/>
        <end position="229"/>
    </location>
</feature>
<gene>
    <name evidence="3" type="primary">cobB</name>
    <name evidence="6" type="ORF">B6A10_12220</name>
</gene>
<feature type="binding site" evidence="3">
    <location>
        <position position="54"/>
    </location>
    <ligand>
        <name>substrate</name>
    </ligand>
</feature>
<sequence>MKKKLVVLTGAGMSAESGLKTFRDSNGLWEGHDVMEVASPEGWQKNPELVLEFYNQRRRQLKEVQPNLGHQELAQLQIHFDVHIITQNVDDLHERAGSKKVLHLHGELLKVRSTKNPKYILDWEGDLNLGDVDSFKNQLRPHIVWFGESVPAFDEALNITETADYFAVIGTSLQVYPAAGLLAFVPPTTPVFYIDPNPISIPDLRNPLETIPMTATKGVPVLKNHLLAQFQ</sequence>
<dbReference type="HAMAP" id="MF_01121">
    <property type="entry name" value="Sirtuin_ClassIII"/>
    <property type="match status" value="1"/>
</dbReference>
<proteinExistence type="inferred from homology"/>
<dbReference type="InterPro" id="IPR027546">
    <property type="entry name" value="Sirtuin_class_III"/>
</dbReference>
<dbReference type="InterPro" id="IPR050134">
    <property type="entry name" value="NAD-dep_sirtuin_deacylases"/>
</dbReference>
<feature type="binding site" evidence="3">
    <location>
        <begin position="170"/>
        <end position="172"/>
    </location>
    <ligand>
        <name>NAD(+)</name>
        <dbReference type="ChEBI" id="CHEBI:57540"/>
    </ligand>
</feature>
<dbReference type="InterPro" id="IPR026590">
    <property type="entry name" value="Ssirtuin_cat_dom"/>
</dbReference>
<dbReference type="Gene3D" id="3.30.1600.10">
    <property type="entry name" value="SIR2/SIRT2 'Small Domain"/>
    <property type="match status" value="1"/>
</dbReference>
<evidence type="ECO:0000256" key="3">
    <source>
        <dbReference type="HAMAP-Rule" id="MF_01121"/>
    </source>
</evidence>
<dbReference type="EMBL" id="NASZ01000019">
    <property type="protein sequence ID" value="MBD0725947.1"/>
    <property type="molecule type" value="Genomic_DNA"/>
</dbReference>
<keyword evidence="2 3" id="KW-0520">NAD</keyword>
<dbReference type="PROSITE" id="PS50305">
    <property type="entry name" value="SIRTUIN"/>
    <property type="match status" value="1"/>
</dbReference>
<keyword evidence="1" id="KW-0808">Transferase</keyword>